<dbReference type="EMBL" id="OZ035829">
    <property type="protein sequence ID" value="CAL1611465.1"/>
    <property type="molecule type" value="Genomic_DNA"/>
</dbReference>
<accession>A0AAV2ME03</accession>
<feature type="compositionally biased region" description="Basic residues" evidence="1">
    <location>
        <begin position="64"/>
        <end position="75"/>
    </location>
</feature>
<organism evidence="2 3">
    <name type="scientific">Knipowitschia caucasica</name>
    <name type="common">Caucasian dwarf goby</name>
    <name type="synonym">Pomatoschistus caucasicus</name>
    <dbReference type="NCBI Taxonomy" id="637954"/>
    <lineage>
        <taxon>Eukaryota</taxon>
        <taxon>Metazoa</taxon>
        <taxon>Chordata</taxon>
        <taxon>Craniata</taxon>
        <taxon>Vertebrata</taxon>
        <taxon>Euteleostomi</taxon>
        <taxon>Actinopterygii</taxon>
        <taxon>Neopterygii</taxon>
        <taxon>Teleostei</taxon>
        <taxon>Neoteleostei</taxon>
        <taxon>Acanthomorphata</taxon>
        <taxon>Gobiaria</taxon>
        <taxon>Gobiiformes</taxon>
        <taxon>Gobioidei</taxon>
        <taxon>Gobiidae</taxon>
        <taxon>Gobiinae</taxon>
        <taxon>Knipowitschia</taxon>
    </lineage>
</organism>
<evidence type="ECO:0000313" key="2">
    <source>
        <dbReference type="EMBL" id="CAL1611465.1"/>
    </source>
</evidence>
<feature type="region of interest" description="Disordered" evidence="1">
    <location>
        <begin position="53"/>
        <end position="75"/>
    </location>
</feature>
<sequence length="75" mass="8540">MSLEWNQVASLVHGISPVREAIGDMGRAKRKPIRWSNLVGCIAELSESEENQRCDHGENDFRRHVSPTRKKLAQL</sequence>
<evidence type="ECO:0000256" key="1">
    <source>
        <dbReference type="SAM" id="MobiDB-lite"/>
    </source>
</evidence>
<name>A0AAV2ME03_KNICA</name>
<reference evidence="2 3" key="1">
    <citation type="submission" date="2024-04" db="EMBL/GenBank/DDBJ databases">
        <authorList>
            <person name="Waldvogel A.-M."/>
            <person name="Schoenle A."/>
        </authorList>
    </citation>
    <scope>NUCLEOTIDE SEQUENCE [LARGE SCALE GENOMIC DNA]</scope>
</reference>
<feature type="compositionally biased region" description="Basic and acidic residues" evidence="1">
    <location>
        <begin position="53"/>
        <end position="63"/>
    </location>
</feature>
<evidence type="ECO:0000313" key="3">
    <source>
        <dbReference type="Proteomes" id="UP001497482"/>
    </source>
</evidence>
<dbReference type="AlphaFoldDB" id="A0AAV2ME03"/>
<protein>
    <submittedName>
        <fullName evidence="2">Uncharacterized protein</fullName>
    </submittedName>
</protein>
<proteinExistence type="predicted"/>
<dbReference type="Proteomes" id="UP001497482">
    <property type="component" value="Chromosome 7"/>
</dbReference>
<gene>
    <name evidence="2" type="ORF">KC01_LOCUS37876</name>
</gene>
<keyword evidence="3" id="KW-1185">Reference proteome</keyword>